<proteinExistence type="predicted"/>
<dbReference type="Gene3D" id="3.30.1180.20">
    <property type="entry name" value="Dihydroxyacetone kinase, domain 2"/>
    <property type="match status" value="1"/>
</dbReference>
<keyword evidence="3" id="KW-1185">Reference proteome</keyword>
<sequence>MKKIINHPDAFVDEIIEALLLAHPKWMKSATEDHRALVRADSPRQGRVGIVTGGGSGHMPGFLGYVGEGLCSGVAVGNVFSSPSSEQIFEATKAVNGGAGVLYVYGNYGGDVLNFDLAADLAEAEGIDVKTVVLTDDVASAPKERSADRRGVAGMVFAFKCAGAAAERGDSLDEVARICAKANANCRTMGVGLSPTILPAAGKPTFTLPEGEMEIGIGIHGEPGTHRGKLESADAIAERLTRQIVGDLAASRGSRVALLVNGLGATPLEELYLLYRRSAALIADQGLKVARSYVGEYVTSLEMAGASITVMLLDDELEALLAAPARSPFFRDGTES</sequence>
<evidence type="ECO:0000313" key="2">
    <source>
        <dbReference type="EMBL" id="SAK44740.1"/>
    </source>
</evidence>
<organism evidence="2 3">
    <name type="scientific">Caballeronia ptereochthonis</name>
    <dbReference type="NCBI Taxonomy" id="1777144"/>
    <lineage>
        <taxon>Bacteria</taxon>
        <taxon>Pseudomonadati</taxon>
        <taxon>Pseudomonadota</taxon>
        <taxon>Betaproteobacteria</taxon>
        <taxon>Burkholderiales</taxon>
        <taxon>Burkholderiaceae</taxon>
        <taxon>Caballeronia</taxon>
    </lineage>
</organism>
<reference evidence="2" key="1">
    <citation type="submission" date="2016-01" db="EMBL/GenBank/DDBJ databases">
        <authorList>
            <person name="Peeters C."/>
        </authorList>
    </citation>
    <scope>NUCLEOTIDE SEQUENCE [LARGE SCALE GENOMIC DNA]</scope>
    <source>
        <strain evidence="2">LMG 29326</strain>
    </source>
</reference>
<dbReference type="FunFam" id="3.40.50.10440:FF:000001">
    <property type="entry name" value="Dihydroxyacetone kinase, DhaK subunit"/>
    <property type="match status" value="1"/>
</dbReference>
<dbReference type="InterPro" id="IPR004006">
    <property type="entry name" value="DhaK_dom"/>
</dbReference>
<accession>A0A157ZGU8</accession>
<dbReference type="InterPro" id="IPR050861">
    <property type="entry name" value="Dihydroxyacetone_Kinase"/>
</dbReference>
<dbReference type="STRING" id="1777144.AWB83_00573"/>
<dbReference type="Proteomes" id="UP000054978">
    <property type="component" value="Unassembled WGS sequence"/>
</dbReference>
<dbReference type="Gene3D" id="3.40.50.10440">
    <property type="entry name" value="Dihydroxyacetone kinase, domain 1"/>
    <property type="match status" value="1"/>
</dbReference>
<name>A0A157ZGU8_9BURK</name>
<evidence type="ECO:0000313" key="3">
    <source>
        <dbReference type="Proteomes" id="UP000054978"/>
    </source>
</evidence>
<keyword evidence="2" id="KW-0418">Kinase</keyword>
<keyword evidence="2" id="KW-0808">Transferase</keyword>
<dbReference type="GO" id="GO:0004371">
    <property type="term" value="F:glycerone kinase activity"/>
    <property type="evidence" value="ECO:0007669"/>
    <property type="project" value="InterPro"/>
</dbReference>
<evidence type="ECO:0000259" key="1">
    <source>
        <dbReference type="PROSITE" id="PS51481"/>
    </source>
</evidence>
<dbReference type="PANTHER" id="PTHR28629:SF4">
    <property type="entry name" value="TRIOKINASE_FMN CYCLASE"/>
    <property type="match status" value="1"/>
</dbReference>
<dbReference type="GO" id="GO:0019563">
    <property type="term" value="P:glycerol catabolic process"/>
    <property type="evidence" value="ECO:0007669"/>
    <property type="project" value="TreeGrafter"/>
</dbReference>
<dbReference type="GO" id="GO:0005829">
    <property type="term" value="C:cytosol"/>
    <property type="evidence" value="ECO:0007669"/>
    <property type="project" value="TreeGrafter"/>
</dbReference>
<dbReference type="RefSeq" id="WP_087042738.1">
    <property type="nucleotide sequence ID" value="NZ_FCOB02000002.1"/>
</dbReference>
<dbReference type="PANTHER" id="PTHR28629">
    <property type="entry name" value="TRIOKINASE/FMN CYCLASE"/>
    <property type="match status" value="1"/>
</dbReference>
<gene>
    <name evidence="2" type="ORF">AWB83_00573</name>
</gene>
<dbReference type="AlphaFoldDB" id="A0A157ZGU8"/>
<feature type="domain" description="DhaK" evidence="1">
    <location>
        <begin position="7"/>
        <end position="330"/>
    </location>
</feature>
<dbReference type="Pfam" id="PF02733">
    <property type="entry name" value="Dak1"/>
    <property type="match status" value="1"/>
</dbReference>
<comment type="caution">
    <text evidence="2">The sequence shown here is derived from an EMBL/GenBank/DDBJ whole genome shotgun (WGS) entry which is preliminary data.</text>
</comment>
<dbReference type="EMBL" id="FCOB02000002">
    <property type="protein sequence ID" value="SAK44740.1"/>
    <property type="molecule type" value="Genomic_DNA"/>
</dbReference>
<dbReference type="OrthoDB" id="9806345at2"/>
<protein>
    <submittedName>
        <fullName evidence="2">Kinase</fullName>
    </submittedName>
</protein>
<dbReference type="SUPFAM" id="SSF82549">
    <property type="entry name" value="DAK1/DegV-like"/>
    <property type="match status" value="1"/>
</dbReference>
<dbReference type="PROSITE" id="PS51481">
    <property type="entry name" value="DHAK"/>
    <property type="match status" value="1"/>
</dbReference>